<comment type="caution">
    <text evidence="1">The sequence shown here is derived from an EMBL/GenBank/DDBJ whole genome shotgun (WGS) entry which is preliminary data.</text>
</comment>
<gene>
    <name evidence="1" type="ORF">HKBW3S42_01961</name>
</gene>
<dbReference type="AlphaFoldDB" id="A0A6V8PPC2"/>
<organism evidence="1 2">
    <name type="scientific">Candidatus Hakubella thermalkaliphila</name>
    <dbReference type="NCBI Taxonomy" id="2754717"/>
    <lineage>
        <taxon>Bacteria</taxon>
        <taxon>Bacillati</taxon>
        <taxon>Actinomycetota</taxon>
        <taxon>Actinomycetota incertae sedis</taxon>
        <taxon>Candidatus Hakubellales</taxon>
        <taxon>Candidatus Hakubellaceae</taxon>
        <taxon>Candidatus Hakubella</taxon>
    </lineage>
</organism>
<dbReference type="PANTHER" id="PTHR37029:SF1">
    <property type="entry name" value="SSR1768 PROTEIN"/>
    <property type="match status" value="1"/>
</dbReference>
<name>A0A6V8PPC2_9ACTN</name>
<evidence type="ECO:0008006" key="3">
    <source>
        <dbReference type="Google" id="ProtNLM"/>
    </source>
</evidence>
<protein>
    <recommendedName>
        <fullName evidence="3">DUF2283 domain-containing protein</fullName>
    </recommendedName>
</protein>
<proteinExistence type="predicted"/>
<reference evidence="1 2" key="1">
    <citation type="journal article" date="2020" name="Front. Microbiol.">
        <title>Single-cell genomics of novel Actinobacteria with the Wood-Ljungdahl pathway discovered in a serpentinizing system.</title>
        <authorList>
            <person name="Merino N."/>
            <person name="Kawai M."/>
            <person name="Boyd E.S."/>
            <person name="Colman D.R."/>
            <person name="McGlynn S.E."/>
            <person name="Nealson K.H."/>
            <person name="Kurokawa K."/>
            <person name="Hongoh Y."/>
        </authorList>
    </citation>
    <scope>NUCLEOTIDE SEQUENCE [LARGE SCALE GENOMIC DNA]</scope>
    <source>
        <strain evidence="1 2">S42</strain>
    </source>
</reference>
<evidence type="ECO:0000313" key="1">
    <source>
        <dbReference type="EMBL" id="GFP33624.1"/>
    </source>
</evidence>
<dbReference type="EMBL" id="BLSA01000606">
    <property type="protein sequence ID" value="GFP33624.1"/>
    <property type="molecule type" value="Genomic_DNA"/>
</dbReference>
<accession>A0A6V8PPC2</accession>
<evidence type="ECO:0000313" key="2">
    <source>
        <dbReference type="Proteomes" id="UP000568877"/>
    </source>
</evidence>
<sequence length="72" mass="7965">MKIEYDPKHDLLNIELISEEANLESVELDGVIIDYSKDGSIVAVEILDAGKRTTKNPLDLLNLTIVKEKAVA</sequence>
<dbReference type="InterPro" id="IPR019270">
    <property type="entry name" value="DUF2283"/>
</dbReference>
<dbReference type="Pfam" id="PF10049">
    <property type="entry name" value="DUF2283"/>
    <property type="match status" value="1"/>
</dbReference>
<dbReference type="Proteomes" id="UP000568877">
    <property type="component" value="Unassembled WGS sequence"/>
</dbReference>
<dbReference type="PANTHER" id="PTHR37029">
    <property type="entry name" value="SSR1768 PROTEIN"/>
    <property type="match status" value="1"/>
</dbReference>